<keyword evidence="2" id="KW-0479">Metal-binding</keyword>
<keyword evidence="4" id="KW-0862">Zinc</keyword>
<organism evidence="9 10">
    <name type="scientific">Pinctada imbricata</name>
    <name type="common">Atlantic pearl-oyster</name>
    <name type="synonym">Pinctada martensii</name>
    <dbReference type="NCBI Taxonomy" id="66713"/>
    <lineage>
        <taxon>Eukaryota</taxon>
        <taxon>Metazoa</taxon>
        <taxon>Spiralia</taxon>
        <taxon>Lophotrochozoa</taxon>
        <taxon>Mollusca</taxon>
        <taxon>Bivalvia</taxon>
        <taxon>Autobranchia</taxon>
        <taxon>Pteriomorphia</taxon>
        <taxon>Pterioida</taxon>
        <taxon>Pterioidea</taxon>
        <taxon>Pteriidae</taxon>
        <taxon>Pinctada</taxon>
    </lineage>
</organism>
<dbReference type="InterPro" id="IPR027805">
    <property type="entry name" value="Transposase_HTH_dom"/>
</dbReference>
<evidence type="ECO:0000256" key="5">
    <source>
        <dbReference type="ARBA" id="ARBA00023125"/>
    </source>
</evidence>
<dbReference type="GO" id="GO:0003677">
    <property type="term" value="F:DNA binding"/>
    <property type="evidence" value="ECO:0007669"/>
    <property type="project" value="UniProtKB-UniRule"/>
</dbReference>
<dbReference type="InterPro" id="IPR006612">
    <property type="entry name" value="THAP_Znf"/>
</dbReference>
<dbReference type="InterPro" id="IPR027806">
    <property type="entry name" value="HARBI1_dom"/>
</dbReference>
<dbReference type="SMART" id="SM00980">
    <property type="entry name" value="THAP"/>
    <property type="match status" value="1"/>
</dbReference>
<dbReference type="Pfam" id="PF05485">
    <property type="entry name" value="THAP"/>
    <property type="match status" value="1"/>
</dbReference>
<evidence type="ECO:0000256" key="7">
    <source>
        <dbReference type="SAM" id="Coils"/>
    </source>
</evidence>
<evidence type="ECO:0000259" key="8">
    <source>
        <dbReference type="PROSITE" id="PS50950"/>
    </source>
</evidence>
<dbReference type="GO" id="GO:0008270">
    <property type="term" value="F:zinc ion binding"/>
    <property type="evidence" value="ECO:0007669"/>
    <property type="project" value="UniProtKB-KW"/>
</dbReference>
<comment type="caution">
    <text evidence="9">The sequence shown here is derived from an EMBL/GenBank/DDBJ whole genome shotgun (WGS) entry which is preliminary data.</text>
</comment>
<evidence type="ECO:0000256" key="4">
    <source>
        <dbReference type="ARBA" id="ARBA00022833"/>
    </source>
</evidence>
<sequence length="512" mass="59158">MKAEPKSKTRLLSVNNMAEGDAQGRNDKHCCVPLCTGNGRRHPELSFHQIPTKPEIRKAWIRAIRRDPGPHFKISDQTVVCSRHFKKDDFRWTPVRKTLQKDSVPSVFNWKEDHALKSRREIFKHELPMKIQKLGDVEESAELGEKNEIDMSSTCPDHTDIDSQQEVLQQSHEKTDRIAKLEALLKEKEEEIRNLHRKLEMERFGIYRFSNDSSMILFYTGFKSMELFATFFEFVRPAAHNMNSCYYKSSDNISQAIVGRQRTMLLIDELFMFLCRLRCGMMEQDLAVRFNYHLSTVSRKIITWANFLYFALGSVNIWPSRKQINDNMPDQFKQSYPSTRVIIDCTEIKVERPSSLALGSKCYSAYKSRHTWKGLVGIAPHGALTFVSSLYTGCMSDVEITKLSGLIDLMECGDSIMADKGFVLNKVLEGTGISVNIPPFLHSNGQFTRKEVEQTQVIAKLRIHVERHIRRVKEYHLFDNIIPLNMVGTINQLWTIANMLTLFKGPLVKEWK</sequence>
<evidence type="ECO:0000256" key="1">
    <source>
        <dbReference type="ARBA" id="ARBA00001968"/>
    </source>
</evidence>
<dbReference type="PROSITE" id="PS50950">
    <property type="entry name" value="ZF_THAP"/>
    <property type="match status" value="1"/>
</dbReference>
<dbReference type="EMBL" id="VSWD01000002">
    <property type="protein sequence ID" value="KAK3106979.1"/>
    <property type="molecule type" value="Genomic_DNA"/>
</dbReference>
<accession>A0AA88YKS0</accession>
<gene>
    <name evidence="9" type="ORF">FSP39_004369</name>
</gene>
<dbReference type="PANTHER" id="PTHR23080:SF133">
    <property type="entry name" value="SI:CH211-262I1.5-RELATED"/>
    <property type="match status" value="1"/>
</dbReference>
<feature type="coiled-coil region" evidence="7">
    <location>
        <begin position="171"/>
        <end position="201"/>
    </location>
</feature>
<evidence type="ECO:0000256" key="6">
    <source>
        <dbReference type="PROSITE-ProRule" id="PRU00309"/>
    </source>
</evidence>
<dbReference type="SUPFAM" id="SSF57716">
    <property type="entry name" value="Glucocorticoid receptor-like (DNA-binding domain)"/>
    <property type="match status" value="1"/>
</dbReference>
<dbReference type="Proteomes" id="UP001186944">
    <property type="component" value="Unassembled WGS sequence"/>
</dbReference>
<proteinExistence type="predicted"/>
<keyword evidence="10" id="KW-1185">Reference proteome</keyword>
<comment type="cofactor">
    <cofactor evidence="1">
        <name>a divalent metal cation</name>
        <dbReference type="ChEBI" id="CHEBI:60240"/>
    </cofactor>
</comment>
<dbReference type="PANTHER" id="PTHR23080">
    <property type="entry name" value="THAP DOMAIN PROTEIN"/>
    <property type="match status" value="1"/>
</dbReference>
<dbReference type="Gene3D" id="6.20.210.20">
    <property type="entry name" value="THAP domain"/>
    <property type="match status" value="1"/>
</dbReference>
<protein>
    <recommendedName>
        <fullName evidence="8">THAP-type domain-containing protein</fullName>
    </recommendedName>
</protein>
<evidence type="ECO:0000256" key="2">
    <source>
        <dbReference type="ARBA" id="ARBA00022723"/>
    </source>
</evidence>
<dbReference type="AlphaFoldDB" id="A0AA88YKS0"/>
<keyword evidence="3 6" id="KW-0863">Zinc-finger</keyword>
<keyword evidence="7" id="KW-0175">Coiled coil</keyword>
<evidence type="ECO:0000313" key="9">
    <source>
        <dbReference type="EMBL" id="KAK3106979.1"/>
    </source>
</evidence>
<reference evidence="9" key="1">
    <citation type="submission" date="2019-08" db="EMBL/GenBank/DDBJ databases">
        <title>The improved chromosome-level genome for the pearl oyster Pinctada fucata martensii using PacBio sequencing and Hi-C.</title>
        <authorList>
            <person name="Zheng Z."/>
        </authorList>
    </citation>
    <scope>NUCLEOTIDE SEQUENCE</scope>
    <source>
        <strain evidence="9">ZZ-2019</strain>
        <tissue evidence="9">Adductor muscle</tissue>
    </source>
</reference>
<feature type="domain" description="THAP-type" evidence="8">
    <location>
        <begin position="26"/>
        <end position="108"/>
    </location>
</feature>
<dbReference type="SMART" id="SM00692">
    <property type="entry name" value="DM3"/>
    <property type="match status" value="1"/>
</dbReference>
<keyword evidence="5 6" id="KW-0238">DNA-binding</keyword>
<evidence type="ECO:0000256" key="3">
    <source>
        <dbReference type="ARBA" id="ARBA00022771"/>
    </source>
</evidence>
<name>A0AA88YKS0_PINIB</name>
<dbReference type="InterPro" id="IPR038441">
    <property type="entry name" value="THAP_Znf_sf"/>
</dbReference>
<evidence type="ECO:0000313" key="10">
    <source>
        <dbReference type="Proteomes" id="UP001186944"/>
    </source>
</evidence>
<dbReference type="Pfam" id="PF13613">
    <property type="entry name" value="HTH_Tnp_4"/>
    <property type="match status" value="1"/>
</dbReference>
<dbReference type="Pfam" id="PF13359">
    <property type="entry name" value="DDE_Tnp_4"/>
    <property type="match status" value="1"/>
</dbReference>